<dbReference type="Proteomes" id="UP000466396">
    <property type="component" value="Chromosome"/>
</dbReference>
<dbReference type="EMBL" id="AP022581">
    <property type="protein sequence ID" value="BBX99039.1"/>
    <property type="molecule type" value="Genomic_DNA"/>
</dbReference>
<sequence>MKTHLCELMHPAPNPAVRDRRGFHFAAYVASTGVLVAIAAFASWMWLIAATMLSDDCHGDDVRDICTKESQHWAATLPLVALASMVVAAFGPAVLVAVFRWRAAWVWVGLPLAIAAYFAGPFLANWARSAGIL</sequence>
<evidence type="ECO:0008006" key="4">
    <source>
        <dbReference type="Google" id="ProtNLM"/>
    </source>
</evidence>
<evidence type="ECO:0000256" key="1">
    <source>
        <dbReference type="SAM" id="Phobius"/>
    </source>
</evidence>
<dbReference type="AlphaFoldDB" id="A0A7I7NRU8"/>
<dbReference type="RefSeq" id="WP_232070630.1">
    <property type="nucleotide sequence ID" value="NZ_AP022581.1"/>
</dbReference>
<feature type="transmembrane region" description="Helical" evidence="1">
    <location>
        <begin position="73"/>
        <end position="98"/>
    </location>
</feature>
<keyword evidence="1" id="KW-0472">Membrane</keyword>
<keyword evidence="1" id="KW-1133">Transmembrane helix</keyword>
<feature type="transmembrane region" description="Helical" evidence="1">
    <location>
        <begin position="105"/>
        <end position="127"/>
    </location>
</feature>
<keyword evidence="3" id="KW-1185">Reference proteome</keyword>
<dbReference type="KEGG" id="mlj:MLAC_43330"/>
<feature type="transmembrane region" description="Helical" evidence="1">
    <location>
        <begin position="25"/>
        <end position="53"/>
    </location>
</feature>
<protein>
    <recommendedName>
        <fullName evidence="4">Transmembrane protein</fullName>
    </recommendedName>
</protein>
<organism evidence="2 3">
    <name type="scientific">Mycobacterium lacus</name>
    <dbReference type="NCBI Taxonomy" id="169765"/>
    <lineage>
        <taxon>Bacteria</taxon>
        <taxon>Bacillati</taxon>
        <taxon>Actinomycetota</taxon>
        <taxon>Actinomycetes</taxon>
        <taxon>Mycobacteriales</taxon>
        <taxon>Mycobacteriaceae</taxon>
        <taxon>Mycobacterium</taxon>
    </lineage>
</organism>
<reference evidence="2 3" key="1">
    <citation type="journal article" date="2019" name="Emerg. Microbes Infect.">
        <title>Comprehensive subspecies identification of 175 nontuberculous mycobacteria species based on 7547 genomic profiles.</title>
        <authorList>
            <person name="Matsumoto Y."/>
            <person name="Kinjo T."/>
            <person name="Motooka D."/>
            <person name="Nabeya D."/>
            <person name="Jung N."/>
            <person name="Uechi K."/>
            <person name="Horii T."/>
            <person name="Iida T."/>
            <person name="Fujita J."/>
            <person name="Nakamura S."/>
        </authorList>
    </citation>
    <scope>NUCLEOTIDE SEQUENCE [LARGE SCALE GENOMIC DNA]</scope>
    <source>
        <strain evidence="2 3">JCM 15657</strain>
    </source>
</reference>
<evidence type="ECO:0000313" key="3">
    <source>
        <dbReference type="Proteomes" id="UP000466396"/>
    </source>
</evidence>
<evidence type="ECO:0000313" key="2">
    <source>
        <dbReference type="EMBL" id="BBX99039.1"/>
    </source>
</evidence>
<proteinExistence type="predicted"/>
<accession>A0A7I7NRU8</accession>
<keyword evidence="1" id="KW-0812">Transmembrane</keyword>
<gene>
    <name evidence="2" type="ORF">MLAC_43330</name>
</gene>
<name>A0A7I7NRU8_9MYCO</name>